<feature type="binding site" evidence="12">
    <location>
        <position position="218"/>
    </location>
    <ligand>
        <name>K(+)</name>
        <dbReference type="ChEBI" id="CHEBI:29103"/>
    </ligand>
</feature>
<evidence type="ECO:0000256" key="11">
    <source>
        <dbReference type="ARBA" id="ARBA00023136"/>
    </source>
</evidence>
<dbReference type="PANTHER" id="PTHR32024:SF2">
    <property type="entry name" value="TRK SYSTEM POTASSIUM UPTAKE PROTEIN TRKG-RELATED"/>
    <property type="match status" value="1"/>
</dbReference>
<dbReference type="PIRSF" id="PIRSF006247">
    <property type="entry name" value="TrkH"/>
    <property type="match status" value="1"/>
</dbReference>
<dbReference type="AlphaFoldDB" id="A0A3E3K260"/>
<dbReference type="InterPro" id="IPR003445">
    <property type="entry name" value="Cat_transpt"/>
</dbReference>
<gene>
    <name evidence="14" type="ORF">DW016_09360</name>
</gene>
<proteinExistence type="inferred from homology"/>
<feature type="transmembrane region" description="Helical" evidence="13">
    <location>
        <begin position="329"/>
        <end position="347"/>
    </location>
</feature>
<feature type="transmembrane region" description="Helical" evidence="13">
    <location>
        <begin position="37"/>
        <end position="56"/>
    </location>
</feature>
<organism evidence="14 15">
    <name type="scientific">Sellimonas intestinalis</name>
    <dbReference type="NCBI Taxonomy" id="1653434"/>
    <lineage>
        <taxon>Bacteria</taxon>
        <taxon>Bacillati</taxon>
        <taxon>Bacillota</taxon>
        <taxon>Clostridia</taxon>
        <taxon>Lachnospirales</taxon>
        <taxon>Lachnospiraceae</taxon>
        <taxon>Sellimonas</taxon>
    </lineage>
</organism>
<evidence type="ECO:0000256" key="10">
    <source>
        <dbReference type="ARBA" id="ARBA00023065"/>
    </source>
</evidence>
<keyword evidence="7 13" id="KW-0812">Transmembrane</keyword>
<keyword evidence="9 13" id="KW-1133">Transmembrane helix</keyword>
<feature type="binding site" evidence="12">
    <location>
        <position position="312"/>
    </location>
    <ligand>
        <name>K(+)</name>
        <dbReference type="ChEBI" id="CHEBI:29103"/>
    </ligand>
</feature>
<keyword evidence="10" id="KW-0406">Ion transport</keyword>
<protein>
    <submittedName>
        <fullName evidence="14">TrkH family potassium uptake protein</fullName>
    </submittedName>
</protein>
<evidence type="ECO:0000256" key="7">
    <source>
        <dbReference type="ARBA" id="ARBA00022692"/>
    </source>
</evidence>
<evidence type="ECO:0000256" key="12">
    <source>
        <dbReference type="PIRSR" id="PIRSR006247-1"/>
    </source>
</evidence>
<feature type="binding site" evidence="12">
    <location>
        <position position="428"/>
    </location>
    <ligand>
        <name>K(+)</name>
        <dbReference type="ChEBI" id="CHEBI:29103"/>
    </ligand>
</feature>
<feature type="transmembrane region" description="Helical" evidence="13">
    <location>
        <begin position="269"/>
        <end position="291"/>
    </location>
</feature>
<feature type="transmembrane region" description="Helical" evidence="13">
    <location>
        <begin position="181"/>
        <end position="199"/>
    </location>
</feature>
<dbReference type="Proteomes" id="UP000261080">
    <property type="component" value="Unassembled WGS sequence"/>
</dbReference>
<feature type="transmembrane region" description="Helical" evidence="13">
    <location>
        <begin position="7"/>
        <end position="31"/>
    </location>
</feature>
<keyword evidence="5" id="KW-0997">Cell inner membrane</keyword>
<feature type="binding site" evidence="12">
    <location>
        <position position="110"/>
    </location>
    <ligand>
        <name>K(+)</name>
        <dbReference type="ChEBI" id="CHEBI:29103"/>
    </ligand>
</feature>
<evidence type="ECO:0000256" key="2">
    <source>
        <dbReference type="ARBA" id="ARBA00009137"/>
    </source>
</evidence>
<dbReference type="GO" id="GO:0015379">
    <property type="term" value="F:potassium:chloride symporter activity"/>
    <property type="evidence" value="ECO:0007669"/>
    <property type="project" value="InterPro"/>
</dbReference>
<feature type="transmembrane region" description="Helical" evidence="13">
    <location>
        <begin position="450"/>
        <end position="471"/>
    </location>
</feature>
<evidence type="ECO:0000256" key="8">
    <source>
        <dbReference type="ARBA" id="ARBA00022958"/>
    </source>
</evidence>
<comment type="subcellular location">
    <subcellularLocation>
        <location evidence="1">Cell inner membrane</location>
        <topology evidence="1">Multi-pass membrane protein</topology>
    </subcellularLocation>
</comment>
<dbReference type="GO" id="GO:0005886">
    <property type="term" value="C:plasma membrane"/>
    <property type="evidence" value="ECO:0007669"/>
    <property type="project" value="UniProtKB-SubCell"/>
</dbReference>
<keyword evidence="12" id="KW-0479">Metal-binding</keyword>
<dbReference type="Pfam" id="PF02386">
    <property type="entry name" value="TrkH"/>
    <property type="match status" value="1"/>
</dbReference>
<evidence type="ECO:0000313" key="15">
    <source>
        <dbReference type="Proteomes" id="UP000261080"/>
    </source>
</evidence>
<keyword evidence="4" id="KW-1003">Cell membrane</keyword>
<evidence type="ECO:0000256" key="5">
    <source>
        <dbReference type="ARBA" id="ARBA00022519"/>
    </source>
</evidence>
<feature type="binding site" evidence="12">
    <location>
        <position position="311"/>
    </location>
    <ligand>
        <name>K(+)</name>
        <dbReference type="ChEBI" id="CHEBI:29103"/>
    </ligand>
</feature>
<feature type="binding site" evidence="12">
    <location>
        <position position="429"/>
    </location>
    <ligand>
        <name>K(+)</name>
        <dbReference type="ChEBI" id="CHEBI:29103"/>
    </ligand>
</feature>
<evidence type="ECO:0000256" key="4">
    <source>
        <dbReference type="ARBA" id="ARBA00022475"/>
    </source>
</evidence>
<comment type="caution">
    <text evidence="14">The sequence shown here is derived from an EMBL/GenBank/DDBJ whole genome shotgun (WGS) entry which is preliminary data.</text>
</comment>
<dbReference type="EMBL" id="QVLX01000004">
    <property type="protein sequence ID" value="RGE87125.1"/>
    <property type="molecule type" value="Genomic_DNA"/>
</dbReference>
<evidence type="ECO:0000256" key="13">
    <source>
        <dbReference type="SAM" id="Phobius"/>
    </source>
</evidence>
<dbReference type="GO" id="GO:0046872">
    <property type="term" value="F:metal ion binding"/>
    <property type="evidence" value="ECO:0007669"/>
    <property type="project" value="UniProtKB-KW"/>
</dbReference>
<dbReference type="InterPro" id="IPR004772">
    <property type="entry name" value="TrkH"/>
</dbReference>
<evidence type="ECO:0000256" key="6">
    <source>
        <dbReference type="ARBA" id="ARBA00022538"/>
    </source>
</evidence>
<sequence length="479" mass="52779">MNYSMVLYVVGWILNFEAAFMLPSCLVACIYQEKSGLAFVAAMVVALVVGIPLTIRKPKSREFYTREGFTSVALGWIVLSIVGAIPFVLSGSIPNMVRALFESVSGFTTTGSSILTDVEVVPRCVLFWRSFTHWIGGMGVLVFIMAVMPLIGGKNINLMRAESPGPSVTKMTSRIKNTAKILYQIYLVMTVIEILLLLIGKMPLFDALTISFGTAGTGGFGIKNDSIASYSPYLQYVVTIFMILFGVNFNFYFLLLLKKPIEALKSEEVRWYFGIIAASILVIFVYVRSIYPTAEEAFRHSAFQVGSIITTTGFATTDFNLWAQVPRTILVMLMFIGACAGSTGGGIKVSRILILGKTIKKELNQLVHPTGIKKLQMNGRLISHEVLRAANVYMMVYLLIFACSVLIVAVDNFDLVTNFTAVAATLNNVGPGLELAGPTGNFSQFSNRSLLVMIFDMLAGRLELFPLLLLFHPIAWRKF</sequence>
<keyword evidence="15" id="KW-1185">Reference proteome</keyword>
<reference evidence="14 15" key="1">
    <citation type="submission" date="2018-08" db="EMBL/GenBank/DDBJ databases">
        <title>A genome reference for cultivated species of the human gut microbiota.</title>
        <authorList>
            <person name="Zou Y."/>
            <person name="Xue W."/>
            <person name="Luo G."/>
        </authorList>
    </citation>
    <scope>NUCLEOTIDE SEQUENCE [LARGE SCALE GENOMIC DNA]</scope>
    <source>
        <strain evidence="14 15">AF37-2AT</strain>
    </source>
</reference>
<feature type="transmembrane region" description="Helical" evidence="13">
    <location>
        <begin position="390"/>
        <end position="410"/>
    </location>
</feature>
<accession>A0A3E3K260</accession>
<feature type="transmembrane region" description="Helical" evidence="13">
    <location>
        <begin position="68"/>
        <end position="89"/>
    </location>
</feature>
<dbReference type="OrthoDB" id="9810952at2"/>
<keyword evidence="8 12" id="KW-0630">Potassium</keyword>
<evidence type="ECO:0000313" key="14">
    <source>
        <dbReference type="EMBL" id="RGE87125.1"/>
    </source>
</evidence>
<keyword evidence="3" id="KW-0813">Transport</keyword>
<dbReference type="PANTHER" id="PTHR32024">
    <property type="entry name" value="TRK SYSTEM POTASSIUM UPTAKE PROTEIN TRKG-RELATED"/>
    <property type="match status" value="1"/>
</dbReference>
<dbReference type="RefSeq" id="WP_024732216.1">
    <property type="nucleotide sequence ID" value="NZ_CALBAT010000032.1"/>
</dbReference>
<evidence type="ECO:0000256" key="9">
    <source>
        <dbReference type="ARBA" id="ARBA00022989"/>
    </source>
</evidence>
<comment type="similarity">
    <text evidence="2">Belongs to the TrkH potassium transport family.</text>
</comment>
<keyword evidence="11 13" id="KW-0472">Membrane</keyword>
<name>A0A3E3K260_9FIRM</name>
<evidence type="ECO:0000256" key="1">
    <source>
        <dbReference type="ARBA" id="ARBA00004429"/>
    </source>
</evidence>
<feature type="binding site" evidence="12">
    <location>
        <position position="109"/>
    </location>
    <ligand>
        <name>K(+)</name>
        <dbReference type="ChEBI" id="CHEBI:29103"/>
    </ligand>
</feature>
<evidence type="ECO:0000256" key="3">
    <source>
        <dbReference type="ARBA" id="ARBA00022448"/>
    </source>
</evidence>
<feature type="transmembrane region" description="Helical" evidence="13">
    <location>
        <begin position="131"/>
        <end position="151"/>
    </location>
</feature>
<keyword evidence="6" id="KW-0633">Potassium transport</keyword>
<feature type="transmembrane region" description="Helical" evidence="13">
    <location>
        <begin position="233"/>
        <end position="257"/>
    </location>
</feature>